<dbReference type="SUPFAM" id="SSF158430">
    <property type="entry name" value="Bacillus cereus metalloprotein-like"/>
    <property type="match status" value="1"/>
</dbReference>
<dbReference type="InterPro" id="IPR021328">
    <property type="entry name" value="CotB-like"/>
</dbReference>
<keyword evidence="2" id="KW-1185">Reference proteome</keyword>
<dbReference type="EMBL" id="VDUW01000004">
    <property type="protein sequence ID" value="TXL64917.1"/>
    <property type="molecule type" value="Genomic_DNA"/>
</dbReference>
<proteinExistence type="predicted"/>
<dbReference type="Proteomes" id="UP000321574">
    <property type="component" value="Unassembled WGS sequence"/>
</dbReference>
<reference evidence="1 2" key="1">
    <citation type="submission" date="2019-06" db="EMBL/GenBank/DDBJ databases">
        <title>Cerasibacillus sp. nov., isolated from maize field.</title>
        <authorList>
            <person name="Lin S.-Y."/>
            <person name="Tsai C.-F."/>
            <person name="Young C.-C."/>
        </authorList>
    </citation>
    <scope>NUCLEOTIDE SEQUENCE [LARGE SCALE GENOMIC DNA]</scope>
    <source>
        <strain evidence="1 2">CC-CFT480</strain>
    </source>
</reference>
<name>A0A5C8NUQ3_9BACI</name>
<dbReference type="Pfam" id="PF11155">
    <property type="entry name" value="DUF2935"/>
    <property type="match status" value="1"/>
</dbReference>
<evidence type="ECO:0000313" key="1">
    <source>
        <dbReference type="EMBL" id="TXL64917.1"/>
    </source>
</evidence>
<dbReference type="RefSeq" id="WP_147666570.1">
    <property type="nucleotide sequence ID" value="NZ_VDUW01000004.1"/>
</dbReference>
<accession>A0A5C8NUQ3</accession>
<organism evidence="1 2">
    <name type="scientific">Cerasibacillus terrae</name>
    <dbReference type="NCBI Taxonomy" id="2498845"/>
    <lineage>
        <taxon>Bacteria</taxon>
        <taxon>Bacillati</taxon>
        <taxon>Bacillota</taxon>
        <taxon>Bacilli</taxon>
        <taxon>Bacillales</taxon>
        <taxon>Bacillaceae</taxon>
        <taxon>Cerasibacillus</taxon>
    </lineage>
</organism>
<evidence type="ECO:0000313" key="2">
    <source>
        <dbReference type="Proteomes" id="UP000321574"/>
    </source>
</evidence>
<dbReference type="OrthoDB" id="2734401at2"/>
<dbReference type="AlphaFoldDB" id="A0A5C8NUQ3"/>
<comment type="caution">
    <text evidence="1">The sequence shown here is derived from an EMBL/GenBank/DDBJ whole genome shotgun (WGS) entry which is preliminary data.</text>
</comment>
<gene>
    <name evidence="1" type="ORF">FHP05_07130</name>
</gene>
<sequence length="142" mass="16940">MQFYYGNQMPLRVLDECEFWKHQEEEHTVVIRELVKNLEEKYVTALNEWEKALSNTHQYVERFIETVIRSKNNITPTLYEDVLQLVTFCLEQSQGFIDLCRHIRDYSEVIKDNSTAVVVLNHIIVESEYFMGIAQTILYEEN</sequence>
<protein>
    <submittedName>
        <fullName evidence="1">DUF2935 domain-containing protein</fullName>
    </submittedName>
</protein>
<dbReference type="Gene3D" id="1.20.1260.120">
    <property type="entry name" value="Protein of unknown function DUF2935"/>
    <property type="match status" value="1"/>
</dbReference>